<protein>
    <submittedName>
        <fullName evidence="5">Aldehyde dehydrogenase family protein</fullName>
    </submittedName>
</protein>
<evidence type="ECO:0000259" key="4">
    <source>
        <dbReference type="Pfam" id="PF00171"/>
    </source>
</evidence>
<sequence>MPIATVNPATGQTIRTFEELTDGELETRLQRAQSAFQVVRRLPLEIRTRALLQAADILDADEDRLADLLTLEMGKIRTQALAEVRKSAYGLRYYAEHAAQFLAARHLERPADVNADQAYAVHQPLGPVLAVMPWNFPLWQVIRFAAPALAAGNVGLLKHASNVPQSALYLEELFSRTDLPDGAFQTLLISAGRVEKVLRDDRVVAVTLTGSEPAGRSVAAIAGDEVKKSVLELGGSDPFLVQPSADLDRAADIAVIARTSNNGQACINAKRFIVHTAVYDDFLAKLTERFTALVVGDPADEGTDIGPLALESGRTDVDELVQDAVRAGARVITGGAIPEGAGWFYPPTIIADVPESARLYREEVFGPVAIVLRAENLDEAIDIANDVPFGLGAAAWTRDADEQRELIERLDSASVTLNDYTISFPELPFGGVKRSGYGRELSEEGMHEFTNLKSVRVRA</sequence>
<dbReference type="InterPro" id="IPR016162">
    <property type="entry name" value="Ald_DH_N"/>
</dbReference>
<dbReference type="Proteomes" id="UP000777440">
    <property type="component" value="Unassembled WGS sequence"/>
</dbReference>
<evidence type="ECO:0000313" key="5">
    <source>
        <dbReference type="EMBL" id="MBW9111898.1"/>
    </source>
</evidence>
<keyword evidence="2" id="KW-0521">NADP</keyword>
<keyword evidence="3" id="KW-0560">Oxidoreductase</keyword>
<dbReference type="InterPro" id="IPR016161">
    <property type="entry name" value="Ald_DH/histidinol_DH"/>
</dbReference>
<organism evidence="5 6">
    <name type="scientific">Microbacterium ureisolvens</name>
    <dbReference type="NCBI Taxonomy" id="2781186"/>
    <lineage>
        <taxon>Bacteria</taxon>
        <taxon>Bacillati</taxon>
        <taxon>Actinomycetota</taxon>
        <taxon>Actinomycetes</taxon>
        <taxon>Micrococcales</taxon>
        <taxon>Microbacteriaceae</taxon>
        <taxon>Microbacterium</taxon>
    </lineage>
</organism>
<reference evidence="5 6" key="1">
    <citation type="journal article" date="2021" name="MBio">
        <title>Poor Competitiveness of Bradyrhizobium in Pigeon Pea Root Colonization in Indian Soils.</title>
        <authorList>
            <person name="Chalasani D."/>
            <person name="Basu A."/>
            <person name="Pullabhotla S.V.S.R.N."/>
            <person name="Jorrin B."/>
            <person name="Neal A.L."/>
            <person name="Poole P.S."/>
            <person name="Podile A.R."/>
            <person name="Tkacz A."/>
        </authorList>
    </citation>
    <scope>NUCLEOTIDE SEQUENCE [LARGE SCALE GENOMIC DNA]</scope>
    <source>
        <strain evidence="5 6">HU12</strain>
    </source>
</reference>
<dbReference type="PANTHER" id="PTHR43217">
    <property type="entry name" value="SUCCINATE SEMIALDEHYDE DEHYDROGENASE [NAD(P)+] SAD"/>
    <property type="match status" value="1"/>
</dbReference>
<dbReference type="EMBL" id="JAEUAX010000019">
    <property type="protein sequence ID" value="MBW9111898.1"/>
    <property type="molecule type" value="Genomic_DNA"/>
</dbReference>
<dbReference type="InterPro" id="IPR044148">
    <property type="entry name" value="ALDH_GabD1-like"/>
</dbReference>
<keyword evidence="6" id="KW-1185">Reference proteome</keyword>
<comment type="similarity">
    <text evidence="1">Belongs to the aldehyde dehydrogenase family.</text>
</comment>
<evidence type="ECO:0000256" key="2">
    <source>
        <dbReference type="ARBA" id="ARBA00022857"/>
    </source>
</evidence>
<dbReference type="CDD" id="cd07100">
    <property type="entry name" value="ALDH_SSADH1_GabD1"/>
    <property type="match status" value="1"/>
</dbReference>
<evidence type="ECO:0000313" key="6">
    <source>
        <dbReference type="Proteomes" id="UP000777440"/>
    </source>
</evidence>
<name>A0ABS7I872_9MICO</name>
<feature type="domain" description="Aldehyde dehydrogenase" evidence="4">
    <location>
        <begin position="3"/>
        <end position="455"/>
    </location>
</feature>
<dbReference type="InterPro" id="IPR047110">
    <property type="entry name" value="GABD/Sad-like"/>
</dbReference>
<dbReference type="RefSeq" id="WP_220292530.1">
    <property type="nucleotide sequence ID" value="NZ_JAEUAX010000019.1"/>
</dbReference>
<evidence type="ECO:0000256" key="3">
    <source>
        <dbReference type="ARBA" id="ARBA00023002"/>
    </source>
</evidence>
<proteinExistence type="inferred from homology"/>
<dbReference type="PANTHER" id="PTHR43217:SF1">
    <property type="entry name" value="SUCCINATE SEMIALDEHYDE DEHYDROGENASE [NAD(P)+] SAD"/>
    <property type="match status" value="1"/>
</dbReference>
<dbReference type="SUPFAM" id="SSF53720">
    <property type="entry name" value="ALDH-like"/>
    <property type="match status" value="1"/>
</dbReference>
<dbReference type="InterPro" id="IPR015590">
    <property type="entry name" value="Aldehyde_DH_dom"/>
</dbReference>
<comment type="caution">
    <text evidence="5">The sequence shown here is derived from an EMBL/GenBank/DDBJ whole genome shotgun (WGS) entry which is preliminary data.</text>
</comment>
<evidence type="ECO:0000256" key="1">
    <source>
        <dbReference type="ARBA" id="ARBA00009986"/>
    </source>
</evidence>
<dbReference type="Gene3D" id="3.40.309.10">
    <property type="entry name" value="Aldehyde Dehydrogenase, Chain A, domain 2"/>
    <property type="match status" value="1"/>
</dbReference>
<dbReference type="Pfam" id="PF00171">
    <property type="entry name" value="Aldedh"/>
    <property type="match status" value="1"/>
</dbReference>
<dbReference type="Gene3D" id="3.40.605.10">
    <property type="entry name" value="Aldehyde Dehydrogenase, Chain A, domain 1"/>
    <property type="match status" value="1"/>
</dbReference>
<gene>
    <name evidence="5" type="ORF">JNB61_19195</name>
</gene>
<accession>A0ABS7I872</accession>
<dbReference type="InterPro" id="IPR016163">
    <property type="entry name" value="Ald_DH_C"/>
</dbReference>